<proteinExistence type="predicted"/>
<dbReference type="Gene3D" id="1.10.150.20">
    <property type="entry name" value="5' to 3' exonuclease, C-terminal subdomain"/>
    <property type="match status" value="1"/>
</dbReference>
<evidence type="ECO:0000256" key="2">
    <source>
        <dbReference type="SAM" id="MobiDB-lite"/>
    </source>
</evidence>
<accession>A0AB34GVG3</accession>
<organism evidence="4 5">
    <name type="scientific">Eschrichtius robustus</name>
    <name type="common">California gray whale</name>
    <name type="synonym">Eschrichtius gibbosus</name>
    <dbReference type="NCBI Taxonomy" id="9764"/>
    <lineage>
        <taxon>Eukaryota</taxon>
        <taxon>Metazoa</taxon>
        <taxon>Chordata</taxon>
        <taxon>Craniata</taxon>
        <taxon>Vertebrata</taxon>
        <taxon>Euteleostomi</taxon>
        <taxon>Mammalia</taxon>
        <taxon>Eutheria</taxon>
        <taxon>Laurasiatheria</taxon>
        <taxon>Artiodactyla</taxon>
        <taxon>Whippomorpha</taxon>
        <taxon>Cetacea</taxon>
        <taxon>Mysticeti</taxon>
        <taxon>Eschrichtiidae</taxon>
        <taxon>Eschrichtius</taxon>
    </lineage>
</organism>
<dbReference type="SMART" id="SM00482">
    <property type="entry name" value="POLAc"/>
    <property type="match status" value="1"/>
</dbReference>
<name>A0AB34GVG3_ESCRO</name>
<dbReference type="GO" id="GO:0003677">
    <property type="term" value="F:DNA binding"/>
    <property type="evidence" value="ECO:0007669"/>
    <property type="project" value="InterPro"/>
</dbReference>
<feature type="compositionally biased region" description="Low complexity" evidence="2">
    <location>
        <begin position="248"/>
        <end position="265"/>
    </location>
</feature>
<evidence type="ECO:0000259" key="3">
    <source>
        <dbReference type="SMART" id="SM00482"/>
    </source>
</evidence>
<dbReference type="SUPFAM" id="SSF56672">
    <property type="entry name" value="DNA/RNA polymerases"/>
    <property type="match status" value="2"/>
</dbReference>
<dbReference type="InterPro" id="IPR043502">
    <property type="entry name" value="DNA/RNA_pol_sf"/>
</dbReference>
<dbReference type="EMBL" id="JAIQCJ010002084">
    <property type="protein sequence ID" value="KAJ8783474.1"/>
    <property type="molecule type" value="Genomic_DNA"/>
</dbReference>
<evidence type="ECO:0000313" key="4">
    <source>
        <dbReference type="EMBL" id="KAJ8783474.1"/>
    </source>
</evidence>
<keyword evidence="5" id="KW-1185">Reference proteome</keyword>
<feature type="region of interest" description="Disordered" evidence="2">
    <location>
        <begin position="108"/>
        <end position="133"/>
    </location>
</feature>
<dbReference type="PANTHER" id="PTHR10133">
    <property type="entry name" value="DNA POLYMERASE I"/>
    <property type="match status" value="1"/>
</dbReference>
<dbReference type="GO" id="GO:0003887">
    <property type="term" value="F:DNA-directed DNA polymerase activity"/>
    <property type="evidence" value="ECO:0007669"/>
    <property type="project" value="InterPro"/>
</dbReference>
<dbReference type="Gene3D" id="3.30.70.370">
    <property type="match status" value="1"/>
</dbReference>
<protein>
    <recommendedName>
        <fullName evidence="3">DNA-directed DNA polymerase family A palm domain-containing protein</fullName>
    </recommendedName>
</protein>
<dbReference type="Pfam" id="PF00476">
    <property type="entry name" value="DNA_pol_A"/>
    <property type="match status" value="2"/>
</dbReference>
<evidence type="ECO:0000313" key="5">
    <source>
        <dbReference type="Proteomes" id="UP001159641"/>
    </source>
</evidence>
<dbReference type="PANTHER" id="PTHR10133:SF27">
    <property type="entry name" value="DNA POLYMERASE NU"/>
    <property type="match status" value="1"/>
</dbReference>
<sequence length="272" mass="29683">MHADREQTKKVVYSVVYGAGKERLAACLGVPVQEAAQFLESFLQKYKKIKDFTQATIARCHQTGYVVSIVGRRRPLPRIRARDPQLRAQAERQAVNFVVQVVTDGEPRSLGPEMKTGGRTPGPEGFLQQEGGPGPADAECEAWMVEQEGQVPSECCREAGSAADLCKMARIHLFTAVAASPILTARLVAQIHDELLFEVEDSQIPEFAALVRGTLEALQHVPALELQLQVHLDVPSQSQPDCWLLDLRGGSRSSPGRPSGPSSPRVVGKVEE</sequence>
<comment type="caution">
    <text evidence="4">The sequence shown here is derived from an EMBL/GenBank/DDBJ whole genome shotgun (WGS) entry which is preliminary data.</text>
</comment>
<dbReference type="Proteomes" id="UP001159641">
    <property type="component" value="Unassembled WGS sequence"/>
</dbReference>
<feature type="region of interest" description="Disordered" evidence="2">
    <location>
        <begin position="247"/>
        <end position="272"/>
    </location>
</feature>
<dbReference type="InterPro" id="IPR002298">
    <property type="entry name" value="DNA_polymerase_A"/>
</dbReference>
<evidence type="ECO:0000256" key="1">
    <source>
        <dbReference type="ARBA" id="ARBA00022705"/>
    </source>
</evidence>
<dbReference type="InterPro" id="IPR001098">
    <property type="entry name" value="DNA-dir_DNA_pol_A_palm_dom"/>
</dbReference>
<dbReference type="GO" id="GO:0006302">
    <property type="term" value="P:double-strand break repair"/>
    <property type="evidence" value="ECO:0007669"/>
    <property type="project" value="TreeGrafter"/>
</dbReference>
<dbReference type="AlphaFoldDB" id="A0AB34GVG3"/>
<dbReference type="GO" id="GO:0006261">
    <property type="term" value="P:DNA-templated DNA replication"/>
    <property type="evidence" value="ECO:0007669"/>
    <property type="project" value="InterPro"/>
</dbReference>
<reference evidence="4 5" key="1">
    <citation type="submission" date="2022-11" db="EMBL/GenBank/DDBJ databases">
        <title>Whole genome sequence of Eschrichtius robustus ER-17-0199.</title>
        <authorList>
            <person name="Bruniche-Olsen A."/>
            <person name="Black A.N."/>
            <person name="Fields C.J."/>
            <person name="Walden K."/>
            <person name="Dewoody J.A."/>
        </authorList>
    </citation>
    <scope>NUCLEOTIDE SEQUENCE [LARGE SCALE GENOMIC DNA]</scope>
    <source>
        <strain evidence="4">ER-17-0199</strain>
        <tissue evidence="4">Blubber</tissue>
    </source>
</reference>
<keyword evidence="1" id="KW-0235">DNA replication</keyword>
<dbReference type="PRINTS" id="PR00868">
    <property type="entry name" value="DNAPOLI"/>
</dbReference>
<gene>
    <name evidence="4" type="ORF">J1605_009179</name>
</gene>
<feature type="domain" description="DNA-directed DNA polymerase family A palm" evidence="3">
    <location>
        <begin position="2"/>
        <end position="203"/>
    </location>
</feature>